<keyword evidence="4" id="KW-1185">Reference proteome</keyword>
<dbReference type="Pfam" id="PF07332">
    <property type="entry name" value="Phage_holin_3_6"/>
    <property type="match status" value="1"/>
</dbReference>
<dbReference type="RefSeq" id="WP_094452711.1">
    <property type="nucleotide sequence ID" value="NZ_NMVJ01000001.1"/>
</dbReference>
<dbReference type="AlphaFoldDB" id="A0A255EM82"/>
<dbReference type="EMBL" id="NMVJ01000001">
    <property type="protein sequence ID" value="OYN92648.1"/>
    <property type="molecule type" value="Genomic_DNA"/>
</dbReference>
<evidence type="ECO:0000256" key="2">
    <source>
        <dbReference type="SAM" id="Phobius"/>
    </source>
</evidence>
<accession>A0A255EM82</accession>
<keyword evidence="2" id="KW-0472">Membrane</keyword>
<feature type="compositionally biased region" description="Basic and acidic residues" evidence="1">
    <location>
        <begin position="151"/>
        <end position="160"/>
    </location>
</feature>
<comment type="caution">
    <text evidence="3">The sequence shown here is derived from an EMBL/GenBank/DDBJ whole genome shotgun (WGS) entry which is preliminary data.</text>
</comment>
<evidence type="ECO:0000313" key="3">
    <source>
        <dbReference type="EMBL" id="OYN92648.1"/>
    </source>
</evidence>
<dbReference type="InterPro" id="IPR009937">
    <property type="entry name" value="Phage_holin_3_6"/>
</dbReference>
<organism evidence="3 4">
    <name type="scientific">Parenemella sanctibonifatiensis</name>
    <dbReference type="NCBI Taxonomy" id="2016505"/>
    <lineage>
        <taxon>Bacteria</taxon>
        <taxon>Bacillati</taxon>
        <taxon>Actinomycetota</taxon>
        <taxon>Actinomycetes</taxon>
        <taxon>Propionibacteriales</taxon>
        <taxon>Propionibacteriaceae</taxon>
        <taxon>Parenemella</taxon>
    </lineage>
</organism>
<protein>
    <recommendedName>
        <fullName evidence="5">Phage holin family protein</fullName>
    </recommendedName>
</protein>
<feature type="transmembrane region" description="Helical" evidence="2">
    <location>
        <begin position="40"/>
        <end position="63"/>
    </location>
</feature>
<evidence type="ECO:0000313" key="4">
    <source>
        <dbReference type="Proteomes" id="UP000216300"/>
    </source>
</evidence>
<keyword evidence="2" id="KW-0812">Transmembrane</keyword>
<keyword evidence="2" id="KW-1133">Transmembrane helix</keyword>
<proteinExistence type="predicted"/>
<gene>
    <name evidence="3" type="ORF">CGZ91_04025</name>
</gene>
<feature type="region of interest" description="Disordered" evidence="1">
    <location>
        <begin position="151"/>
        <end position="171"/>
    </location>
</feature>
<reference evidence="3 4" key="1">
    <citation type="submission" date="2017-07" db="EMBL/GenBank/DDBJ databases">
        <title>Draft whole genome sequences of clinical Proprionibacteriaceae strains.</title>
        <authorList>
            <person name="Bernier A.-M."/>
            <person name="Bernard K."/>
            <person name="Domingo M.-C."/>
        </authorList>
    </citation>
    <scope>NUCLEOTIDE SEQUENCE [LARGE SCALE GENOMIC DNA]</scope>
    <source>
        <strain evidence="3 4">NML 150081</strain>
    </source>
</reference>
<feature type="transmembrane region" description="Helical" evidence="2">
    <location>
        <begin position="83"/>
        <end position="107"/>
    </location>
</feature>
<evidence type="ECO:0008006" key="5">
    <source>
        <dbReference type="Google" id="ProtNLM"/>
    </source>
</evidence>
<sequence length="171" mass="17769">MADQPAVGDIVKFITDDVKALVRGEIELAKSELVPAGKGVGGAAVLGIIALYIVFNLLAFLFLAGAFGWSLLFTFESTVVNLLFGFLCMAGCMLIIAAILGAIIYFVHVPKIKAPEATIAQAKATTGAVKASLDRGQTQVAAIGAQRAAAKEAKKQDRDLGGPTSFEGRAS</sequence>
<evidence type="ECO:0000256" key="1">
    <source>
        <dbReference type="SAM" id="MobiDB-lite"/>
    </source>
</evidence>
<name>A0A255EM82_9ACTN</name>
<dbReference type="Proteomes" id="UP000216300">
    <property type="component" value="Unassembled WGS sequence"/>
</dbReference>